<organism evidence="1 2">
    <name type="scientific">Aureobasidium pullulans</name>
    <name type="common">Black yeast</name>
    <name type="synonym">Pullularia pullulans</name>
    <dbReference type="NCBI Taxonomy" id="5580"/>
    <lineage>
        <taxon>Eukaryota</taxon>
        <taxon>Fungi</taxon>
        <taxon>Dikarya</taxon>
        <taxon>Ascomycota</taxon>
        <taxon>Pezizomycotina</taxon>
        <taxon>Dothideomycetes</taxon>
        <taxon>Dothideomycetidae</taxon>
        <taxon>Dothideales</taxon>
        <taxon>Saccotheciaceae</taxon>
        <taxon>Aureobasidium</taxon>
    </lineage>
</organism>
<evidence type="ECO:0000313" key="1">
    <source>
        <dbReference type="EMBL" id="KAK6003806.1"/>
    </source>
</evidence>
<evidence type="ECO:0008006" key="3">
    <source>
        <dbReference type="Google" id="ProtNLM"/>
    </source>
</evidence>
<proteinExistence type="predicted"/>
<accession>A0ABR0TIB7</accession>
<gene>
    <name evidence="1" type="ORF">QM012_009577</name>
</gene>
<evidence type="ECO:0000313" key="2">
    <source>
        <dbReference type="Proteomes" id="UP001341245"/>
    </source>
</evidence>
<protein>
    <recommendedName>
        <fullName evidence="3">Fungal N-terminal domain-containing protein</fullName>
    </recommendedName>
</protein>
<keyword evidence="2" id="KW-1185">Reference proteome</keyword>
<reference evidence="1 2" key="1">
    <citation type="submission" date="2023-11" db="EMBL/GenBank/DDBJ databases">
        <title>Draft genome sequence and annotation of the polyextremotolerant black yeast-like fungus Aureobasidium pullulans NRRL 62042.</title>
        <authorList>
            <person name="Dielentheis-Frenken M.R.E."/>
            <person name="Wibberg D."/>
            <person name="Blank L.M."/>
            <person name="Tiso T."/>
        </authorList>
    </citation>
    <scope>NUCLEOTIDE SEQUENCE [LARGE SCALE GENOMIC DNA]</scope>
    <source>
        <strain evidence="1 2">NRRL 62042</strain>
    </source>
</reference>
<name>A0ABR0TIB7_AURPU</name>
<dbReference type="Proteomes" id="UP001341245">
    <property type="component" value="Unassembled WGS sequence"/>
</dbReference>
<comment type="caution">
    <text evidence="1">The sequence shown here is derived from an EMBL/GenBank/DDBJ whole genome shotgun (WGS) entry which is preliminary data.</text>
</comment>
<dbReference type="EMBL" id="JASGXD010000009">
    <property type="protein sequence ID" value="KAK6003806.1"/>
    <property type="molecule type" value="Genomic_DNA"/>
</dbReference>
<sequence length="141" mass="15963">MADFQELLTTVRDIYQNVSDLYGLIKIHERDLVVVEKADSFMEDARANLLYLNDCIHNRVSESSHASLGSTNKDTATKSTGKLLEDEMKRQVESTMRHMMTEMVELLERKHSCCSTDSSMGCTQSIKHSLPVDDSADFDIL</sequence>